<evidence type="ECO:0000256" key="1">
    <source>
        <dbReference type="SAM" id="MobiDB-lite"/>
    </source>
</evidence>
<comment type="caution">
    <text evidence="2">The sequence shown here is derived from an EMBL/GenBank/DDBJ whole genome shotgun (WGS) entry which is preliminary data.</text>
</comment>
<evidence type="ECO:0000313" key="2">
    <source>
        <dbReference type="EMBL" id="PPK65421.1"/>
    </source>
</evidence>
<dbReference type="EMBL" id="PTIX01000014">
    <property type="protein sequence ID" value="PPK65421.1"/>
    <property type="molecule type" value="Genomic_DNA"/>
</dbReference>
<evidence type="ECO:0008006" key="4">
    <source>
        <dbReference type="Google" id="ProtNLM"/>
    </source>
</evidence>
<feature type="region of interest" description="Disordered" evidence="1">
    <location>
        <begin position="26"/>
        <end position="53"/>
    </location>
</feature>
<reference evidence="2 3" key="1">
    <citation type="submission" date="2018-02" db="EMBL/GenBank/DDBJ databases">
        <title>Genomic Encyclopedia of Archaeal and Bacterial Type Strains, Phase II (KMG-II): from individual species to whole genera.</title>
        <authorList>
            <person name="Goeker M."/>
        </authorList>
    </citation>
    <scope>NUCLEOTIDE SEQUENCE [LARGE SCALE GENOMIC DNA]</scope>
    <source>
        <strain evidence="2 3">YU 961-1</strain>
    </source>
</reference>
<dbReference type="SUPFAM" id="SSF51126">
    <property type="entry name" value="Pectin lyase-like"/>
    <property type="match status" value="1"/>
</dbReference>
<protein>
    <recommendedName>
        <fullName evidence="4">Parallel beta helix pectate lyase-like protein</fullName>
    </recommendedName>
</protein>
<keyword evidence="3" id="KW-1185">Reference proteome</keyword>
<dbReference type="Proteomes" id="UP000239203">
    <property type="component" value="Unassembled WGS sequence"/>
</dbReference>
<proteinExistence type="predicted"/>
<dbReference type="RefSeq" id="WP_104481185.1">
    <property type="nucleotide sequence ID" value="NZ_CP154825.1"/>
</dbReference>
<sequence>MAKRGWLVGVVVVAVAGVVFFQAEDDDKPQAKADSEAAQVVGAPQPRAANRREPIPGLYDWSHAGYRGGAPLPTDAQLTPDDACRVTPDELAALGARPDDSQDDTAGLQQAIDTLRDRCSPSADHDHLSLIDLPRGTLLVTRQLAVDADYLLIRGTGPDTRVTFRPDRDTLYDSLTPDGGDWDEDGMSYKQGKGGWLWPGRGLFRVQSRAVHPAYRKDYESAPANRKDLFEGTVNVHWKAGVPLAAKPGDQGFSARTGDTVIHLAKKNTFTTGTLVNIRAANTAKFYEQQNAPVDKAVNQHMRQQVFRVTVAADKTITLDKPLEFDVPVDSTSDGSPAIDGDAYQSKASPIVDPVVGVGFESFSLTQETGLDPDAARANYGNLAPAAEMHGIVFKWAADSWVRGVHATMTGSHPIVTEEAKNLTIADNEFTGSWNKGKGGNGYLRGSRVWDSLYENNTATGLRHFTFQWSASGNVVTGNSFAFDINLHGGWERHNLFERNTVRVPYSHRSANCASNCGEEGGGGPDDSTWYPIWWGAGEKAVKWSCATGPRNVFFDNAMAKQLTENGPYEPFYADRHRVYQFGWSGTEYRHLRVDSAPITDWAHNESRDYTQNNGVFADLTEAGESLFYK</sequence>
<gene>
    <name evidence="2" type="ORF">CLV40_11473</name>
</gene>
<evidence type="ECO:0000313" key="3">
    <source>
        <dbReference type="Proteomes" id="UP000239203"/>
    </source>
</evidence>
<organism evidence="2 3">
    <name type="scientific">Actinokineospora auranticolor</name>
    <dbReference type="NCBI Taxonomy" id="155976"/>
    <lineage>
        <taxon>Bacteria</taxon>
        <taxon>Bacillati</taxon>
        <taxon>Actinomycetota</taxon>
        <taxon>Actinomycetes</taxon>
        <taxon>Pseudonocardiales</taxon>
        <taxon>Pseudonocardiaceae</taxon>
        <taxon>Actinokineospora</taxon>
    </lineage>
</organism>
<dbReference type="OrthoDB" id="264773at2"/>
<dbReference type="Gene3D" id="2.160.20.10">
    <property type="entry name" value="Single-stranded right-handed beta-helix, Pectin lyase-like"/>
    <property type="match status" value="2"/>
</dbReference>
<dbReference type="AlphaFoldDB" id="A0A2S6GJT7"/>
<dbReference type="InterPro" id="IPR012334">
    <property type="entry name" value="Pectin_lyas_fold"/>
</dbReference>
<accession>A0A2S6GJT7</accession>
<dbReference type="InterPro" id="IPR011050">
    <property type="entry name" value="Pectin_lyase_fold/virulence"/>
</dbReference>
<name>A0A2S6GJT7_9PSEU</name>